<dbReference type="Gene3D" id="3.20.20.70">
    <property type="entry name" value="Aldolase class I"/>
    <property type="match status" value="1"/>
</dbReference>
<dbReference type="GO" id="GO:0046872">
    <property type="term" value="F:metal ion binding"/>
    <property type="evidence" value="ECO:0007669"/>
    <property type="project" value="UniProtKB-KW"/>
</dbReference>
<evidence type="ECO:0000313" key="3">
    <source>
        <dbReference type="EMBL" id="KKR97569.1"/>
    </source>
</evidence>
<dbReference type="Proteomes" id="UP000034746">
    <property type="component" value="Unassembled WGS sequence"/>
</dbReference>
<name>A0A0G0V9B7_9BACT</name>
<gene>
    <name evidence="3" type="ORF">UU48_C0012G0008</name>
</gene>
<proteinExistence type="predicted"/>
<dbReference type="AlphaFoldDB" id="A0A0G0V9B7"/>
<keyword evidence="1" id="KW-0479">Metal-binding</keyword>
<evidence type="ECO:0000256" key="1">
    <source>
        <dbReference type="ARBA" id="ARBA00022723"/>
    </source>
</evidence>
<comment type="caution">
    <text evidence="3">The sequence shown here is derived from an EMBL/GenBank/DDBJ whole genome shotgun (WGS) entry which is preliminary data.</text>
</comment>
<evidence type="ECO:0000313" key="4">
    <source>
        <dbReference type="Proteomes" id="UP000034746"/>
    </source>
</evidence>
<protein>
    <submittedName>
        <fullName evidence="3">Ribulose-phosphate 3-epimerase</fullName>
    </submittedName>
</protein>
<dbReference type="EMBL" id="LCAU01000012">
    <property type="protein sequence ID" value="KKR97569.1"/>
    <property type="molecule type" value="Genomic_DNA"/>
</dbReference>
<dbReference type="InterPro" id="IPR000056">
    <property type="entry name" value="Ribul_P_3_epim-like"/>
</dbReference>
<dbReference type="GO" id="GO:0016857">
    <property type="term" value="F:racemase and epimerase activity, acting on carbohydrates and derivatives"/>
    <property type="evidence" value="ECO:0007669"/>
    <property type="project" value="InterPro"/>
</dbReference>
<keyword evidence="2" id="KW-0413">Isomerase</keyword>
<dbReference type="PANTHER" id="PTHR11749">
    <property type="entry name" value="RIBULOSE-5-PHOSPHATE-3-EPIMERASE"/>
    <property type="match status" value="1"/>
</dbReference>
<dbReference type="GO" id="GO:0005975">
    <property type="term" value="P:carbohydrate metabolic process"/>
    <property type="evidence" value="ECO:0007669"/>
    <property type="project" value="InterPro"/>
</dbReference>
<accession>A0A0G0V9B7</accession>
<dbReference type="Pfam" id="PF00834">
    <property type="entry name" value="Ribul_P_3_epim"/>
    <property type="match status" value="1"/>
</dbReference>
<reference evidence="3 4" key="1">
    <citation type="journal article" date="2015" name="Nature">
        <title>rRNA introns, odd ribosomes, and small enigmatic genomes across a large radiation of phyla.</title>
        <authorList>
            <person name="Brown C.T."/>
            <person name="Hug L.A."/>
            <person name="Thomas B.C."/>
            <person name="Sharon I."/>
            <person name="Castelle C.J."/>
            <person name="Singh A."/>
            <person name="Wilkins M.J."/>
            <person name="Williams K.H."/>
            <person name="Banfield J.F."/>
        </authorList>
    </citation>
    <scope>NUCLEOTIDE SEQUENCE [LARGE SCALE GENOMIC DNA]</scope>
</reference>
<dbReference type="InterPro" id="IPR013785">
    <property type="entry name" value="Aldolase_TIM"/>
</dbReference>
<organism evidence="3 4">
    <name type="scientific">Candidatus Uhrbacteria bacterium GW2011_GWF2_41_16</name>
    <dbReference type="NCBI Taxonomy" id="1618997"/>
    <lineage>
        <taxon>Bacteria</taxon>
        <taxon>Candidatus Uhriibacteriota</taxon>
    </lineage>
</organism>
<dbReference type="InterPro" id="IPR011060">
    <property type="entry name" value="RibuloseP-bd_barrel"/>
</dbReference>
<sequence>MPLELIPSILVESQKEFEQRLRLVENNVQTIHVDILDGTLFPFTNWHDAETVAGMQTSVRYELHLMVSNPLPIIAEWVKYVPQTCRAIVHAEIERPLNKILEQIRTVHCVEAGVALNPETPLEEIQTILKELDTLLVMGVHPGASGQVFEGEYILEKIRQAHERIPELPITIDGGVTLKNMSALVDAGCSRFCVTSIVFGAKNPHEALQAFQTALAGETPPQAA</sequence>
<dbReference type="SUPFAM" id="SSF51366">
    <property type="entry name" value="Ribulose-phoshate binding barrel"/>
    <property type="match status" value="1"/>
</dbReference>
<evidence type="ECO:0000256" key="2">
    <source>
        <dbReference type="ARBA" id="ARBA00023235"/>
    </source>
</evidence>